<dbReference type="EMBL" id="FN554971">
    <property type="protein sequence ID" value="CBH13696.1"/>
    <property type="molecule type" value="Genomic_DNA"/>
</dbReference>
<accession>C9ZWA7</accession>
<proteinExistence type="predicted"/>
<evidence type="ECO:0000313" key="2">
    <source>
        <dbReference type="EMBL" id="CBH13696.1"/>
    </source>
</evidence>
<dbReference type="OrthoDB" id="242277at2759"/>
<sequence length="249" mass="27104">MSGKHLLHREPLGTPHRGIALAHNSNPVVFLEIQFPKSEKVTVAGVQQQSQPVRLLFELFFDLAPTLATNMYGLCIGSCTRLVNHRVQAAGYKDTVLHDAFVGQYVVGGDVMGAAGSGFFSALGERQGPLQVPQNELESLSKMAPERCRQQLGIYLQYWNHTQQPEGGAPSTAKVASTFRIDTVARGAAAKMSDDGVLIGRLVAHDAEQRAVAERQLAELARSVYHARRVGSPQEQSQLFPVITLCGEM</sequence>
<reference evidence="3" key="1">
    <citation type="journal article" date="2010" name="PLoS Negl. Trop. Dis.">
        <title>The genome sequence of Trypanosoma brucei gambiense, causative agent of chronic human african trypanosomiasis.</title>
        <authorList>
            <person name="Jackson A.P."/>
            <person name="Sanders M."/>
            <person name="Berry A."/>
            <person name="McQuillan J."/>
            <person name="Aslett M.A."/>
            <person name="Quail M.A."/>
            <person name="Chukualim B."/>
            <person name="Capewell P."/>
            <person name="MacLeod A."/>
            <person name="Melville S.E."/>
            <person name="Gibson W."/>
            <person name="Barry J.D."/>
            <person name="Berriman M."/>
            <person name="Hertz-Fowler C."/>
        </authorList>
    </citation>
    <scope>NUCLEOTIDE SEQUENCE [LARGE SCALE GENOMIC DNA]</scope>
    <source>
        <strain evidence="3">MHOM/CI/86/DAL972</strain>
    </source>
</reference>
<dbReference type="RefSeq" id="XP_011775972.1">
    <property type="nucleotide sequence ID" value="XM_011777670.1"/>
</dbReference>
<dbReference type="GO" id="GO:0003755">
    <property type="term" value="F:peptidyl-prolyl cis-trans isomerase activity"/>
    <property type="evidence" value="ECO:0007669"/>
    <property type="project" value="InterPro"/>
</dbReference>
<dbReference type="SUPFAM" id="SSF50891">
    <property type="entry name" value="Cyclophilin-like"/>
    <property type="match status" value="1"/>
</dbReference>
<protein>
    <recommendedName>
        <fullName evidence="1">PPIase cyclophilin-type domain-containing protein</fullName>
    </recommendedName>
</protein>
<gene>
    <name evidence="2" type="ORF">TbgDal_VIII6340</name>
</gene>
<dbReference type="AlphaFoldDB" id="C9ZWA7"/>
<evidence type="ECO:0000259" key="1">
    <source>
        <dbReference type="PROSITE" id="PS50072"/>
    </source>
</evidence>
<dbReference type="Gene3D" id="2.40.100.10">
    <property type="entry name" value="Cyclophilin-like"/>
    <property type="match status" value="1"/>
</dbReference>
<dbReference type="VEuPathDB" id="TriTrypDB:Tbg972.8.6340"/>
<dbReference type="PROSITE" id="PS50072">
    <property type="entry name" value="CSA_PPIASE_2"/>
    <property type="match status" value="1"/>
</dbReference>
<dbReference type="Proteomes" id="UP000002316">
    <property type="component" value="Chromosome 8"/>
</dbReference>
<feature type="domain" description="PPIase cyclophilin-type" evidence="1">
    <location>
        <begin position="54"/>
        <end position="248"/>
    </location>
</feature>
<dbReference type="KEGG" id="tbg:TbgDal_VIII6340"/>
<organism evidence="2 3">
    <name type="scientific">Trypanosoma brucei gambiense (strain MHOM/CI/86/DAL972)</name>
    <dbReference type="NCBI Taxonomy" id="679716"/>
    <lineage>
        <taxon>Eukaryota</taxon>
        <taxon>Discoba</taxon>
        <taxon>Euglenozoa</taxon>
        <taxon>Kinetoplastea</taxon>
        <taxon>Metakinetoplastina</taxon>
        <taxon>Trypanosomatida</taxon>
        <taxon>Trypanosomatidae</taxon>
        <taxon>Trypanosoma</taxon>
    </lineage>
</organism>
<dbReference type="InterPro" id="IPR029000">
    <property type="entry name" value="Cyclophilin-like_dom_sf"/>
</dbReference>
<dbReference type="GeneID" id="23863861"/>
<name>C9ZWA7_TRYB9</name>
<evidence type="ECO:0000313" key="3">
    <source>
        <dbReference type="Proteomes" id="UP000002316"/>
    </source>
</evidence>
<dbReference type="InterPro" id="IPR002130">
    <property type="entry name" value="Cyclophilin-type_PPIase_dom"/>
</dbReference>